<dbReference type="GO" id="GO:0031966">
    <property type="term" value="C:mitochondrial membrane"/>
    <property type="evidence" value="ECO:0007669"/>
    <property type="project" value="UniProtKB-SubCell"/>
</dbReference>
<protein>
    <recommendedName>
        <fullName evidence="4 15">NADH-ubiquinone oxidoreductase chain 6</fullName>
        <ecNumber evidence="3 15">7.1.1.2</ecNumber>
    </recommendedName>
</protein>
<dbReference type="PANTHER" id="PTHR11435:SF1">
    <property type="entry name" value="NADH-UBIQUINONE OXIDOREDUCTASE CHAIN 6"/>
    <property type="match status" value="1"/>
</dbReference>
<comment type="function">
    <text evidence="15">Core subunit of the mitochondrial membrane respiratory chain NADH dehydrogenase (Complex I) which catalyzes electron transfer from NADH through the respiratory chain, using ubiquinone as an electron acceptor. Essential for the catalytic activity and assembly of complex I.</text>
</comment>
<dbReference type="EMBL" id="AP019343">
    <property type="protein sequence ID" value="BBH37251.1"/>
    <property type="molecule type" value="Genomic_DNA"/>
</dbReference>
<sequence>MLIVMYVLMSSMLVGVFVVISNPSPYFAALGLVVFAGMGCGLTTACGATFLALVLFLIYLGGMLVVFAYTSALASDPYPEVWESPGAGVGGLSYVAAVFGGVGVFWVSWFSNIGFLGLGLAQVTAAGEEFFGVAALYGGGGGVLVLTAWMMLVMLFVVLELTRGGSRGALRGV</sequence>
<keyword evidence="15" id="KW-0830">Ubiquinone</keyword>
<keyword evidence="10 15" id="KW-1133">Transmembrane helix</keyword>
<evidence type="ECO:0000256" key="15">
    <source>
        <dbReference type="RuleBase" id="RU004430"/>
    </source>
</evidence>
<keyword evidence="11 15" id="KW-0520">NAD</keyword>
<comment type="subcellular location">
    <subcellularLocation>
        <location evidence="1 15">Mitochondrion membrane</location>
        <topology evidence="1 15">Multi-pass membrane protein</topology>
    </subcellularLocation>
</comment>
<dbReference type="EC" id="7.1.1.2" evidence="3 15"/>
<evidence type="ECO:0000256" key="11">
    <source>
        <dbReference type="ARBA" id="ARBA00023027"/>
    </source>
</evidence>
<keyword evidence="5 15" id="KW-0813">Transport</keyword>
<evidence type="ECO:0000256" key="4">
    <source>
        <dbReference type="ARBA" id="ARBA00021095"/>
    </source>
</evidence>
<keyword evidence="12 15" id="KW-0496">Mitochondrion</keyword>
<keyword evidence="8 15" id="KW-1278">Translocase</keyword>
<feature type="transmembrane region" description="Helical" evidence="15">
    <location>
        <begin position="92"/>
        <end position="118"/>
    </location>
</feature>
<dbReference type="InterPro" id="IPR001457">
    <property type="entry name" value="NADH_UbQ/plastoQ_OxRdtase_su6"/>
</dbReference>
<dbReference type="Pfam" id="PF00499">
    <property type="entry name" value="Oxidored_q3"/>
    <property type="match status" value="1"/>
</dbReference>
<keyword evidence="13 15" id="KW-0472">Membrane</keyword>
<evidence type="ECO:0000256" key="10">
    <source>
        <dbReference type="ARBA" id="ARBA00022989"/>
    </source>
</evidence>
<evidence type="ECO:0000256" key="2">
    <source>
        <dbReference type="ARBA" id="ARBA00005698"/>
    </source>
</evidence>
<dbReference type="InterPro" id="IPR042106">
    <property type="entry name" value="Nuo/plastoQ_OxRdtase_6_NuoJ"/>
</dbReference>
<evidence type="ECO:0000256" key="7">
    <source>
        <dbReference type="ARBA" id="ARBA00022692"/>
    </source>
</evidence>
<proteinExistence type="inferred from homology"/>
<comment type="similarity">
    <text evidence="2 15">Belongs to the complex I subunit 6 family.</text>
</comment>
<evidence type="ECO:0000256" key="6">
    <source>
        <dbReference type="ARBA" id="ARBA00022660"/>
    </source>
</evidence>
<keyword evidence="7 15" id="KW-0812">Transmembrane</keyword>
<reference evidence="16" key="1">
    <citation type="journal article" date="2019" name="Zootaxa">
        <title>First record of Larsonella pumilus (Teleostei: Gobiidae) from Japan, with phylogenetic placement of the genus Larsonella.</title>
        <authorList>
            <person name="Hanahara N."/>
            <person name="Higashiji T."/>
            <person name="Shinzato C."/>
            <person name="Koyanagi R."/>
            <person name="Maeda K."/>
        </authorList>
    </citation>
    <scope>NUCLEOTIDE SEQUENCE</scope>
</reference>
<keyword evidence="6 15" id="KW-0679">Respiratory chain</keyword>
<feature type="transmembrane region" description="Helical" evidence="15">
    <location>
        <begin position="12"/>
        <end position="38"/>
    </location>
</feature>
<dbReference type="GO" id="GO:0008137">
    <property type="term" value="F:NADH dehydrogenase (ubiquinone) activity"/>
    <property type="evidence" value="ECO:0007669"/>
    <property type="project" value="UniProtKB-UniRule"/>
</dbReference>
<geneLocation type="mitochondrion" evidence="16"/>
<organism evidence="16">
    <name type="scientific">Priolepis latifascima</name>
    <dbReference type="NCBI Taxonomy" id="1402068"/>
    <lineage>
        <taxon>Eukaryota</taxon>
        <taxon>Metazoa</taxon>
        <taxon>Chordata</taxon>
        <taxon>Craniata</taxon>
        <taxon>Vertebrata</taxon>
        <taxon>Euteleostomi</taxon>
        <taxon>Actinopterygii</taxon>
        <taxon>Neopterygii</taxon>
        <taxon>Teleostei</taxon>
        <taxon>Neoteleostei</taxon>
        <taxon>Acanthomorphata</taxon>
        <taxon>Gobiaria</taxon>
        <taxon>Gobiiformes</taxon>
        <taxon>Gobioidei</taxon>
        <taxon>Gobiidae</taxon>
        <taxon>Gobiinae</taxon>
        <taxon>Priolepis</taxon>
    </lineage>
</organism>
<comment type="catalytic activity">
    <reaction evidence="14 15">
        <text>a ubiquinone + NADH + 5 H(+)(in) = a ubiquinol + NAD(+) + 4 H(+)(out)</text>
        <dbReference type="Rhea" id="RHEA:29091"/>
        <dbReference type="Rhea" id="RHEA-COMP:9565"/>
        <dbReference type="Rhea" id="RHEA-COMP:9566"/>
        <dbReference type="ChEBI" id="CHEBI:15378"/>
        <dbReference type="ChEBI" id="CHEBI:16389"/>
        <dbReference type="ChEBI" id="CHEBI:17976"/>
        <dbReference type="ChEBI" id="CHEBI:57540"/>
        <dbReference type="ChEBI" id="CHEBI:57945"/>
        <dbReference type="EC" id="7.1.1.2"/>
    </reaction>
</comment>
<dbReference type="PANTHER" id="PTHR11435">
    <property type="entry name" value="NADH UBIQUINONE OXIDOREDUCTASE SUBUNIT ND6"/>
    <property type="match status" value="1"/>
</dbReference>
<feature type="transmembrane region" description="Helical" evidence="15">
    <location>
        <begin position="130"/>
        <end position="159"/>
    </location>
</feature>
<evidence type="ECO:0000256" key="9">
    <source>
        <dbReference type="ARBA" id="ARBA00022982"/>
    </source>
</evidence>
<dbReference type="InterPro" id="IPR050269">
    <property type="entry name" value="ComplexI_Subunit6"/>
</dbReference>
<accession>A0A5K7TNG3</accession>
<evidence type="ECO:0000256" key="5">
    <source>
        <dbReference type="ARBA" id="ARBA00022448"/>
    </source>
</evidence>
<evidence type="ECO:0000256" key="14">
    <source>
        <dbReference type="ARBA" id="ARBA00049551"/>
    </source>
</evidence>
<dbReference type="Gene3D" id="1.20.120.1200">
    <property type="entry name" value="NADH-ubiquinone/plastoquinone oxidoreductase chain 6, subunit NuoJ"/>
    <property type="match status" value="1"/>
</dbReference>
<dbReference type="AlphaFoldDB" id="A0A5K7TNG3"/>
<evidence type="ECO:0000256" key="1">
    <source>
        <dbReference type="ARBA" id="ARBA00004225"/>
    </source>
</evidence>
<evidence type="ECO:0000256" key="3">
    <source>
        <dbReference type="ARBA" id="ARBA00012944"/>
    </source>
</evidence>
<name>A0A5K7TNG3_9GOBI</name>
<feature type="transmembrane region" description="Helical" evidence="15">
    <location>
        <begin position="50"/>
        <end position="72"/>
    </location>
</feature>
<gene>
    <name evidence="16" type="primary">ND6</name>
</gene>
<evidence type="ECO:0000256" key="13">
    <source>
        <dbReference type="ARBA" id="ARBA00023136"/>
    </source>
</evidence>
<keyword evidence="9 15" id="KW-0249">Electron transport</keyword>
<evidence type="ECO:0000256" key="12">
    <source>
        <dbReference type="ARBA" id="ARBA00023128"/>
    </source>
</evidence>
<evidence type="ECO:0000313" key="16">
    <source>
        <dbReference type="EMBL" id="BBH37251.1"/>
    </source>
</evidence>
<evidence type="ECO:0000256" key="8">
    <source>
        <dbReference type="ARBA" id="ARBA00022967"/>
    </source>
</evidence>